<evidence type="ECO:0000256" key="1">
    <source>
        <dbReference type="SAM" id="Coils"/>
    </source>
</evidence>
<keyword evidence="3" id="KW-1185">Reference proteome</keyword>
<dbReference type="AlphaFoldDB" id="A0A3A5KFT9"/>
<evidence type="ECO:0000313" key="2">
    <source>
        <dbReference type="EMBL" id="RJT29880.1"/>
    </source>
</evidence>
<dbReference type="Proteomes" id="UP000272706">
    <property type="component" value="Unassembled WGS sequence"/>
</dbReference>
<evidence type="ECO:0000313" key="3">
    <source>
        <dbReference type="Proteomes" id="UP000272706"/>
    </source>
</evidence>
<protein>
    <submittedName>
        <fullName evidence="2">Uncharacterized protein</fullName>
    </submittedName>
</protein>
<name>A0A3A5KFT9_9HYPH</name>
<accession>A0A3A5KFT9</accession>
<dbReference type="EMBL" id="QZWZ01000039">
    <property type="protein sequence ID" value="RJT29880.1"/>
    <property type="molecule type" value="Genomic_DNA"/>
</dbReference>
<gene>
    <name evidence="2" type="ORF">D3227_31355</name>
</gene>
<keyword evidence="1" id="KW-0175">Coiled coil</keyword>
<feature type="coiled-coil region" evidence="1">
    <location>
        <begin position="240"/>
        <end position="439"/>
    </location>
</feature>
<dbReference type="OrthoDB" id="8101013at2"/>
<organism evidence="2 3">
    <name type="scientific">Mesorhizobium waimense</name>
    <dbReference type="NCBI Taxonomy" id="1300307"/>
    <lineage>
        <taxon>Bacteria</taxon>
        <taxon>Pseudomonadati</taxon>
        <taxon>Pseudomonadota</taxon>
        <taxon>Alphaproteobacteria</taxon>
        <taxon>Hyphomicrobiales</taxon>
        <taxon>Phyllobacteriaceae</taxon>
        <taxon>Mesorhizobium</taxon>
    </lineage>
</organism>
<dbReference type="Gene3D" id="1.10.287.1490">
    <property type="match status" value="1"/>
</dbReference>
<proteinExistence type="predicted"/>
<comment type="caution">
    <text evidence="2">The sequence shown here is derived from an EMBL/GenBank/DDBJ whole genome shotgun (WGS) entry which is preliminary data.</text>
</comment>
<reference evidence="2 3" key="1">
    <citation type="submission" date="2018-09" db="EMBL/GenBank/DDBJ databases">
        <title>Mesorhizobium carmichaelinearum sp. nov. isolated from Carmichaelinea spp. root nodules in New Zealand.</title>
        <authorList>
            <person name="De Meyer S.E."/>
        </authorList>
    </citation>
    <scope>NUCLEOTIDE SEQUENCE [LARGE SCALE GENOMIC DNA]</scope>
    <source>
        <strain evidence="2 3">ICMP19557</strain>
    </source>
</reference>
<sequence>MNLKSLIKRAEDVDKVFQELQTDLAEAINESLESLENDPDEDLQAKGDSLQIEGAKSEVAEGEMTTGEVAVAEPPEDTTGQPVQRLTSHTQTRLAALGAVDGLFHEAQDYLEEITAKLSEIGTSHHLTREFLTILHGDILRTNELELANTGLAAEQRVLSQQLHDALKKQRERESAVEVLQQRETSLVQERESLRGALAAARLELVEAANASARREAEFGDAVKSLSDRTVEANRRSREIKTLREKQVNLSIDLDRAQKREAEARHRLDELLTTHRSEAARIADLVAALVRSEKEEMRLQTALEMAQAKLSEMTEAARLVEADRQAEQERAQAEMSGLRSEIQGLQSRLELAANENGEAAGEVARLKTELSDAVAEKRIADERLSALMNESENDKMNLSTVSADLSQLTLQQASEQIQLDIQKQECEDLRAEIASLNARIQELLPYERLHRVTEARARDDAVSAKARDDAVGARPRDDGVVVEIKGVVAEKARATHRRRAHRNLRATS</sequence>
<dbReference type="RefSeq" id="WP_120018076.1">
    <property type="nucleotide sequence ID" value="NZ_QZWZ01000039.1"/>
</dbReference>